<reference evidence="3" key="1">
    <citation type="submission" date="2024-05" db="EMBL/GenBank/DDBJ databases">
        <title>Campylobacter coli isolated from environmental waters in Slovenia.</title>
        <authorList>
            <person name="Zautner A.E."/>
            <person name="Bunk B."/>
            <person name="Riedel T."/>
            <person name="Sproeer C."/>
        </authorList>
    </citation>
    <scope>NUCLEOTIDE SEQUENCE</scope>
    <source>
        <strain evidence="3">CCS1377</strain>
    </source>
</reference>
<protein>
    <recommendedName>
        <fullName evidence="4">Lipoprotein</fullName>
    </recommendedName>
</protein>
<evidence type="ECO:0000256" key="1">
    <source>
        <dbReference type="SAM" id="MobiDB-lite"/>
    </source>
</evidence>
<accession>A0AAU7E962</accession>
<sequence length="300" mass="33986">MKKILLSSAAAFLLISCSNTSSQFINVSLPNFKPLTPTQITTPQSNITINFSTIEIEQNNNYSDYFQNSILKIRLDKEIELLKQNTEEQIKTILALKGYKIDNTSNAPYSLKGKIIVFIQEDNIEKSSTWLNGESVNSTLSLSFKAKIDFVDNTNAQNYTEFSSNTNLDSSIHLVYPIKSGEGVNIFKTTISTVPTQLNRGLEKPAFEIDKTFLTFYKNTLDTLYNKMPQATSMPTPTQTLDNNTSKNLEFNEFTPLEFNEIQEDKTLQNPLDLQKQIPENNNSTIPQMDKNTSDILIFE</sequence>
<feature type="signal peptide" evidence="2">
    <location>
        <begin position="1"/>
        <end position="23"/>
    </location>
</feature>
<organism evidence="3">
    <name type="scientific">Campylobacter sp. CCS1377</name>
    <dbReference type="NCBI Taxonomy" id="3158229"/>
    <lineage>
        <taxon>Bacteria</taxon>
        <taxon>Pseudomonadati</taxon>
        <taxon>Campylobacterota</taxon>
        <taxon>Epsilonproteobacteria</taxon>
        <taxon>Campylobacterales</taxon>
        <taxon>Campylobacteraceae</taxon>
        <taxon>Campylobacter</taxon>
    </lineage>
</organism>
<feature type="region of interest" description="Disordered" evidence="1">
    <location>
        <begin position="278"/>
        <end position="300"/>
    </location>
</feature>
<gene>
    <name evidence="3" type="ORF">AAH949_02770</name>
</gene>
<name>A0AAU7E962_9BACT</name>
<feature type="chain" id="PRO_5043638624" description="Lipoprotein" evidence="2">
    <location>
        <begin position="24"/>
        <end position="300"/>
    </location>
</feature>
<keyword evidence="2" id="KW-0732">Signal</keyword>
<evidence type="ECO:0000256" key="2">
    <source>
        <dbReference type="SAM" id="SignalP"/>
    </source>
</evidence>
<dbReference type="AlphaFoldDB" id="A0AAU7E962"/>
<proteinExistence type="predicted"/>
<dbReference type="EMBL" id="CP155620">
    <property type="protein sequence ID" value="XBJ29776.1"/>
    <property type="molecule type" value="Genomic_DNA"/>
</dbReference>
<dbReference type="PROSITE" id="PS51257">
    <property type="entry name" value="PROKAR_LIPOPROTEIN"/>
    <property type="match status" value="1"/>
</dbReference>
<evidence type="ECO:0000313" key="3">
    <source>
        <dbReference type="EMBL" id="XBJ29776.1"/>
    </source>
</evidence>
<dbReference type="RefSeq" id="WP_348518919.1">
    <property type="nucleotide sequence ID" value="NZ_CP155620.1"/>
</dbReference>
<evidence type="ECO:0008006" key="4">
    <source>
        <dbReference type="Google" id="ProtNLM"/>
    </source>
</evidence>